<dbReference type="RefSeq" id="WP_320508391.1">
    <property type="nucleotide sequence ID" value="NZ_JAXCLW010000002.1"/>
</dbReference>
<evidence type="ECO:0000313" key="3">
    <source>
        <dbReference type="Proteomes" id="UP001279642"/>
    </source>
</evidence>
<evidence type="ECO:0000313" key="2">
    <source>
        <dbReference type="EMBL" id="MDY0883353.1"/>
    </source>
</evidence>
<keyword evidence="1" id="KW-0472">Membrane</keyword>
<organism evidence="2 3">
    <name type="scientific">Dongia soli</name>
    <dbReference type="NCBI Taxonomy" id="600628"/>
    <lineage>
        <taxon>Bacteria</taxon>
        <taxon>Pseudomonadati</taxon>
        <taxon>Pseudomonadota</taxon>
        <taxon>Alphaproteobacteria</taxon>
        <taxon>Rhodospirillales</taxon>
        <taxon>Dongiaceae</taxon>
        <taxon>Dongia</taxon>
    </lineage>
</organism>
<dbReference type="Proteomes" id="UP001279642">
    <property type="component" value="Unassembled WGS sequence"/>
</dbReference>
<accession>A0ABU5ED38</accession>
<comment type="caution">
    <text evidence="2">The sequence shown here is derived from an EMBL/GenBank/DDBJ whole genome shotgun (WGS) entry which is preliminary data.</text>
</comment>
<reference evidence="2 3" key="1">
    <citation type="journal article" date="2016" name="Antonie Van Leeuwenhoek">
        <title>Dongia soli sp. nov., isolated from soil from Dokdo, Korea.</title>
        <authorList>
            <person name="Kim D.U."/>
            <person name="Lee H."/>
            <person name="Kim H."/>
            <person name="Kim S.G."/>
            <person name="Ka J.O."/>
        </authorList>
    </citation>
    <scope>NUCLEOTIDE SEQUENCE [LARGE SCALE GENOMIC DNA]</scope>
    <source>
        <strain evidence="2 3">D78</strain>
    </source>
</reference>
<dbReference type="EMBL" id="JAXCLW010000002">
    <property type="protein sequence ID" value="MDY0883353.1"/>
    <property type="molecule type" value="Genomic_DNA"/>
</dbReference>
<keyword evidence="3" id="KW-1185">Reference proteome</keyword>
<proteinExistence type="predicted"/>
<evidence type="ECO:0000256" key="1">
    <source>
        <dbReference type="SAM" id="Phobius"/>
    </source>
</evidence>
<feature type="transmembrane region" description="Helical" evidence="1">
    <location>
        <begin position="42"/>
        <end position="64"/>
    </location>
</feature>
<keyword evidence="1" id="KW-0812">Transmembrane</keyword>
<keyword evidence="1" id="KW-1133">Transmembrane helix</keyword>
<sequence>MADLSPVLAFDCEKFEREMALKEHEVTAHEVETRRARWASPLVLAIVAATVAGVANAVVASLNADYQRQAEAERTESARILQVIQTGDAKAATANLQFLMDAGLISEHVSPKLAAYLKTNREIPAISASPVVKVPVLTPLPTSLTTPCDTPDLPAKVETDVALLEVALRLEAWGECNASKLSAIGSLQPKERVLP</sequence>
<protein>
    <submittedName>
        <fullName evidence="2">Uncharacterized protein</fullName>
    </submittedName>
</protein>
<name>A0ABU5ED38_9PROT</name>
<gene>
    <name evidence="2" type="ORF">SMD27_10895</name>
</gene>